<dbReference type="InterPro" id="IPR036291">
    <property type="entry name" value="NAD(P)-bd_dom_sf"/>
</dbReference>
<dbReference type="Pfam" id="PF01370">
    <property type="entry name" value="Epimerase"/>
    <property type="match status" value="1"/>
</dbReference>
<dbReference type="STRING" id="366602.Caul_0366"/>
<dbReference type="AlphaFoldDB" id="B0T5E5"/>
<gene>
    <name evidence="2" type="ordered locus">Caul_0366</name>
</gene>
<dbReference type="Gene3D" id="3.40.50.720">
    <property type="entry name" value="NAD(P)-binding Rossmann-like Domain"/>
    <property type="match status" value="1"/>
</dbReference>
<evidence type="ECO:0000259" key="1">
    <source>
        <dbReference type="Pfam" id="PF01370"/>
    </source>
</evidence>
<sequence length="294" mass="31926">MDAENTHAASVRSILASPVLVLGATSLIGEFLLEKLHAAEVEPISLSRRPPTDDVCWVDGDLADPNLVDELPAIATVFSLSPIWLLPQALAALKARGMVRLVAFSSTSRFTKRDSPETSERAVAKALADAEGEVEAFCAAHDVAWTILRPTLIYVEGRDGNVSRLASLIRRFKVLPLSGKGEGLRQPVHAQDLADGAIAAAKAAAAHDKAYDLVGGETLTYRVMAERIYAGLGRRPAILGLPPWLFRLLLTLARPFYPGATATMGDRMAQDLTFDDAAARRDFGWKPRDFRPRF</sequence>
<dbReference type="SUPFAM" id="SSF51735">
    <property type="entry name" value="NAD(P)-binding Rossmann-fold domains"/>
    <property type="match status" value="1"/>
</dbReference>
<protein>
    <submittedName>
        <fullName evidence="2">NAD-dependent epimerase/dehydratase</fullName>
    </submittedName>
</protein>
<name>B0T5E5_CAUSK</name>
<dbReference type="EMBL" id="CP000927">
    <property type="protein sequence ID" value="ABZ69503.1"/>
    <property type="molecule type" value="Genomic_DNA"/>
</dbReference>
<dbReference type="PANTHER" id="PTHR43245:SF51">
    <property type="entry name" value="SHORT CHAIN DEHYDROGENASE_REDUCTASE FAMILY 42E, MEMBER 2"/>
    <property type="match status" value="1"/>
</dbReference>
<dbReference type="InterPro" id="IPR001509">
    <property type="entry name" value="Epimerase_deHydtase"/>
</dbReference>
<dbReference type="InterPro" id="IPR050177">
    <property type="entry name" value="Lipid_A_modif_metabolic_enz"/>
</dbReference>
<feature type="domain" description="NAD-dependent epimerase/dehydratase" evidence="1">
    <location>
        <begin position="90"/>
        <end position="209"/>
    </location>
</feature>
<reference evidence="2" key="1">
    <citation type="submission" date="2008-01" db="EMBL/GenBank/DDBJ databases">
        <title>Complete sequence of chromosome of Caulobacter sp. K31.</title>
        <authorList>
            <consortium name="US DOE Joint Genome Institute"/>
            <person name="Copeland A."/>
            <person name="Lucas S."/>
            <person name="Lapidus A."/>
            <person name="Barry K."/>
            <person name="Glavina del Rio T."/>
            <person name="Dalin E."/>
            <person name="Tice H."/>
            <person name="Pitluck S."/>
            <person name="Bruce D."/>
            <person name="Goodwin L."/>
            <person name="Thompson L.S."/>
            <person name="Brettin T."/>
            <person name="Detter J.C."/>
            <person name="Han C."/>
            <person name="Schmutz J."/>
            <person name="Larimer F."/>
            <person name="Land M."/>
            <person name="Hauser L."/>
            <person name="Kyrpides N."/>
            <person name="Kim E."/>
            <person name="Stephens C."/>
            <person name="Richardson P."/>
        </authorList>
    </citation>
    <scope>NUCLEOTIDE SEQUENCE [LARGE SCALE GENOMIC DNA]</scope>
    <source>
        <strain evidence="2">K31</strain>
    </source>
</reference>
<dbReference type="HOGENOM" id="CLU_007383_6_5_5"/>
<dbReference type="eggNOG" id="COG0451">
    <property type="taxonomic scope" value="Bacteria"/>
</dbReference>
<dbReference type="PANTHER" id="PTHR43245">
    <property type="entry name" value="BIFUNCTIONAL POLYMYXIN RESISTANCE PROTEIN ARNA"/>
    <property type="match status" value="1"/>
</dbReference>
<proteinExistence type="predicted"/>
<accession>B0T5E5</accession>
<organism evidence="2">
    <name type="scientific">Caulobacter sp. (strain K31)</name>
    <dbReference type="NCBI Taxonomy" id="366602"/>
    <lineage>
        <taxon>Bacteria</taxon>
        <taxon>Pseudomonadati</taxon>
        <taxon>Pseudomonadota</taxon>
        <taxon>Alphaproteobacteria</taxon>
        <taxon>Caulobacterales</taxon>
        <taxon>Caulobacteraceae</taxon>
        <taxon>Caulobacter</taxon>
    </lineage>
</organism>
<evidence type="ECO:0000313" key="2">
    <source>
        <dbReference type="EMBL" id="ABZ69503.1"/>
    </source>
</evidence>
<dbReference type="KEGG" id="cak:Caul_0366"/>
<dbReference type="OrthoDB" id="5565437at2"/>